<dbReference type="InterPro" id="IPR019334">
    <property type="entry name" value="TMEM170A/B/YPR153W-like"/>
</dbReference>
<feature type="transmembrane region" description="Helical" evidence="6">
    <location>
        <begin position="48"/>
        <end position="72"/>
    </location>
</feature>
<proteinExistence type="inferred from homology"/>
<organism evidence="7 8">
    <name type="scientific">Cladobotryum mycophilum</name>
    <dbReference type="NCBI Taxonomy" id="491253"/>
    <lineage>
        <taxon>Eukaryota</taxon>
        <taxon>Fungi</taxon>
        <taxon>Dikarya</taxon>
        <taxon>Ascomycota</taxon>
        <taxon>Pezizomycotina</taxon>
        <taxon>Sordariomycetes</taxon>
        <taxon>Hypocreomycetidae</taxon>
        <taxon>Hypocreales</taxon>
        <taxon>Hypocreaceae</taxon>
        <taxon>Cladobotryum</taxon>
    </lineage>
</organism>
<protein>
    <recommendedName>
        <fullName evidence="9">Integral membrane protein</fullName>
    </recommendedName>
</protein>
<keyword evidence="5 6" id="KW-0472">Membrane</keyword>
<evidence type="ECO:0008006" key="9">
    <source>
        <dbReference type="Google" id="ProtNLM"/>
    </source>
</evidence>
<evidence type="ECO:0000313" key="8">
    <source>
        <dbReference type="Proteomes" id="UP001338125"/>
    </source>
</evidence>
<keyword evidence="8" id="KW-1185">Reference proteome</keyword>
<keyword evidence="3 6" id="KW-0812">Transmembrane</keyword>
<evidence type="ECO:0000256" key="2">
    <source>
        <dbReference type="ARBA" id="ARBA00006325"/>
    </source>
</evidence>
<accession>A0ABR0SCS1</accession>
<comment type="caution">
    <text evidence="7">The sequence shown here is derived from an EMBL/GenBank/DDBJ whole genome shotgun (WGS) entry which is preliminary data.</text>
</comment>
<keyword evidence="4 6" id="KW-1133">Transmembrane helix</keyword>
<evidence type="ECO:0000256" key="5">
    <source>
        <dbReference type="ARBA" id="ARBA00023136"/>
    </source>
</evidence>
<reference evidence="7 8" key="1">
    <citation type="submission" date="2024-01" db="EMBL/GenBank/DDBJ databases">
        <title>Complete genome of Cladobotryum mycophilum ATHUM6906.</title>
        <authorList>
            <person name="Christinaki A.C."/>
            <person name="Myridakis A.I."/>
            <person name="Kouvelis V.N."/>
        </authorList>
    </citation>
    <scope>NUCLEOTIDE SEQUENCE [LARGE SCALE GENOMIC DNA]</scope>
    <source>
        <strain evidence="7 8">ATHUM6906</strain>
    </source>
</reference>
<dbReference type="PANTHER" id="PTHR22779">
    <property type="entry name" value="SD17342P"/>
    <property type="match status" value="1"/>
</dbReference>
<comment type="similarity">
    <text evidence="2">Belongs to the TMEM170 family.</text>
</comment>
<gene>
    <name evidence="7" type="ORF">PT974_08221</name>
</gene>
<dbReference type="EMBL" id="JAVFKD010000014">
    <property type="protein sequence ID" value="KAK5989958.1"/>
    <property type="molecule type" value="Genomic_DNA"/>
</dbReference>
<dbReference type="Pfam" id="PF10190">
    <property type="entry name" value="Tmemb_170"/>
    <property type="match status" value="1"/>
</dbReference>
<sequence length="149" mass="16847">MDDVLVPVEYGQKPSPDYVAPRFPSLNVKKLFDPTAEKKYTLYYISDVWRFTVLWTLVVYALFHLAAVLIAYFMHGWKKSSWKYAWMIAIVYLGVAGVEAVISGTVVGLILGAVYRAGYYEMNTWIPCTWGFISVLILVISSFSIQGGL</sequence>
<dbReference type="Proteomes" id="UP001338125">
    <property type="component" value="Unassembled WGS sequence"/>
</dbReference>
<feature type="transmembrane region" description="Helical" evidence="6">
    <location>
        <begin position="84"/>
        <end position="112"/>
    </location>
</feature>
<dbReference type="PANTHER" id="PTHR22779:SF6">
    <property type="entry name" value="SD17342P"/>
    <property type="match status" value="1"/>
</dbReference>
<evidence type="ECO:0000256" key="3">
    <source>
        <dbReference type="ARBA" id="ARBA00022692"/>
    </source>
</evidence>
<comment type="subcellular location">
    <subcellularLocation>
        <location evidence="1">Membrane</location>
        <topology evidence="1">Multi-pass membrane protein</topology>
    </subcellularLocation>
</comment>
<evidence type="ECO:0000256" key="4">
    <source>
        <dbReference type="ARBA" id="ARBA00022989"/>
    </source>
</evidence>
<evidence type="ECO:0000256" key="6">
    <source>
        <dbReference type="SAM" id="Phobius"/>
    </source>
</evidence>
<name>A0ABR0SCS1_9HYPO</name>
<feature type="transmembrane region" description="Helical" evidence="6">
    <location>
        <begin position="124"/>
        <end position="145"/>
    </location>
</feature>
<evidence type="ECO:0000256" key="1">
    <source>
        <dbReference type="ARBA" id="ARBA00004141"/>
    </source>
</evidence>
<evidence type="ECO:0000313" key="7">
    <source>
        <dbReference type="EMBL" id="KAK5989958.1"/>
    </source>
</evidence>